<evidence type="ECO:0000256" key="4">
    <source>
        <dbReference type="ARBA" id="ARBA00023136"/>
    </source>
</evidence>
<dbReference type="Pfam" id="PF02674">
    <property type="entry name" value="Colicin_V"/>
    <property type="match status" value="1"/>
</dbReference>
<dbReference type="AlphaFoldDB" id="A0A3B0TT42"/>
<dbReference type="GO" id="GO:0009403">
    <property type="term" value="P:toxin biosynthetic process"/>
    <property type="evidence" value="ECO:0007669"/>
    <property type="project" value="InterPro"/>
</dbReference>
<dbReference type="EMBL" id="UOEN01000045">
    <property type="protein sequence ID" value="VAW11774.1"/>
    <property type="molecule type" value="Genomic_DNA"/>
</dbReference>
<accession>A0A3B0TT42</accession>
<keyword evidence="4 5" id="KW-0472">Membrane</keyword>
<evidence type="ECO:0000256" key="2">
    <source>
        <dbReference type="ARBA" id="ARBA00022692"/>
    </source>
</evidence>
<organism evidence="6">
    <name type="scientific">hydrothermal vent metagenome</name>
    <dbReference type="NCBI Taxonomy" id="652676"/>
    <lineage>
        <taxon>unclassified sequences</taxon>
        <taxon>metagenomes</taxon>
        <taxon>ecological metagenomes</taxon>
    </lineage>
</organism>
<evidence type="ECO:0000256" key="1">
    <source>
        <dbReference type="ARBA" id="ARBA00004141"/>
    </source>
</evidence>
<evidence type="ECO:0000256" key="5">
    <source>
        <dbReference type="SAM" id="Phobius"/>
    </source>
</evidence>
<keyword evidence="2 5" id="KW-0812">Transmembrane</keyword>
<feature type="transmembrane region" description="Helical" evidence="5">
    <location>
        <begin position="89"/>
        <end position="117"/>
    </location>
</feature>
<feature type="transmembrane region" description="Helical" evidence="5">
    <location>
        <begin position="6"/>
        <end position="22"/>
    </location>
</feature>
<comment type="subcellular location">
    <subcellularLocation>
        <location evidence="1">Membrane</location>
        <topology evidence="1">Multi-pass membrane protein</topology>
    </subcellularLocation>
</comment>
<feature type="transmembrane region" description="Helical" evidence="5">
    <location>
        <begin position="52"/>
        <end position="77"/>
    </location>
</feature>
<dbReference type="InterPro" id="IPR003825">
    <property type="entry name" value="Colicin-V_CvpA"/>
</dbReference>
<protein>
    <recommendedName>
        <fullName evidence="7">Colicin V production protein</fullName>
    </recommendedName>
</protein>
<dbReference type="GO" id="GO:0016020">
    <property type="term" value="C:membrane"/>
    <property type="evidence" value="ECO:0007669"/>
    <property type="project" value="UniProtKB-SubCell"/>
</dbReference>
<evidence type="ECO:0000313" key="6">
    <source>
        <dbReference type="EMBL" id="VAW11774.1"/>
    </source>
</evidence>
<sequence length="249" mass="28129">MTSTTDIIVAAFLCIFFLRGWFRGFVKSILGPLSLVAGTFLAYGYYAKTNKVIIALCISLFGPFIIQILLSFVFKIFNKILKNDSKPSMISGLIGGSISTLWSGAMLSLTILLIAFIPENFPKIKPIQEDVLQSISYKNIHKIAGDKIPSASLDVKEISAIFENPKKLKKLQSSKEYENLMEDTKFRDLMSDKKIQKDVEDKNFVALLKNPKMQAIMKDKNLVKKLFEFQKQLIDQKLSESPSSKKNKK</sequence>
<feature type="transmembrane region" description="Helical" evidence="5">
    <location>
        <begin position="29"/>
        <end position="46"/>
    </location>
</feature>
<reference evidence="6" key="1">
    <citation type="submission" date="2018-06" db="EMBL/GenBank/DDBJ databases">
        <authorList>
            <person name="Zhirakovskaya E."/>
        </authorList>
    </citation>
    <scope>NUCLEOTIDE SEQUENCE</scope>
</reference>
<name>A0A3B0TT42_9ZZZZ</name>
<gene>
    <name evidence="6" type="ORF">MNBD_BACTEROID05-1171</name>
</gene>
<evidence type="ECO:0000256" key="3">
    <source>
        <dbReference type="ARBA" id="ARBA00022989"/>
    </source>
</evidence>
<evidence type="ECO:0008006" key="7">
    <source>
        <dbReference type="Google" id="ProtNLM"/>
    </source>
</evidence>
<keyword evidence="3 5" id="KW-1133">Transmembrane helix</keyword>
<proteinExistence type="predicted"/>